<dbReference type="CDD" id="cd01647">
    <property type="entry name" value="RT_LTR"/>
    <property type="match status" value="1"/>
</dbReference>
<reference evidence="2" key="1">
    <citation type="submission" date="2018-05" db="EMBL/GenBank/DDBJ databases">
        <title>Draft genome of Mucuna pruriens seed.</title>
        <authorList>
            <person name="Nnadi N.E."/>
            <person name="Vos R."/>
            <person name="Hasami M.H."/>
            <person name="Devisetty U.K."/>
            <person name="Aguiy J.C."/>
        </authorList>
    </citation>
    <scope>NUCLEOTIDE SEQUENCE [LARGE SCALE GENOMIC DNA]</scope>
    <source>
        <strain evidence="2">JCA_2017</strain>
    </source>
</reference>
<dbReference type="OrthoDB" id="1002013at2759"/>
<name>A0A371HE06_MUCPR</name>
<dbReference type="Gene3D" id="3.10.10.10">
    <property type="entry name" value="HIV Type 1 Reverse Transcriptase, subunit A, domain 1"/>
    <property type="match status" value="1"/>
</dbReference>
<dbReference type="EMBL" id="QJKJ01002859">
    <property type="protein sequence ID" value="RDY01010.1"/>
    <property type="molecule type" value="Genomic_DNA"/>
</dbReference>
<evidence type="ECO:0000313" key="2">
    <source>
        <dbReference type="EMBL" id="RDY01010.1"/>
    </source>
</evidence>
<dbReference type="Proteomes" id="UP000257109">
    <property type="component" value="Unassembled WGS sequence"/>
</dbReference>
<dbReference type="PANTHER" id="PTHR24559:SF437">
    <property type="entry name" value="RNA-DIRECTED DNA POLYMERASE HOMOLOG"/>
    <property type="match status" value="1"/>
</dbReference>
<dbReference type="AlphaFoldDB" id="A0A371HE06"/>
<feature type="non-terminal residue" evidence="2">
    <location>
        <position position="1"/>
    </location>
</feature>
<dbReference type="InterPro" id="IPR053134">
    <property type="entry name" value="RNA-dir_DNA_polymerase"/>
</dbReference>
<keyword evidence="3" id="KW-1185">Reference proteome</keyword>
<dbReference type="SUPFAM" id="SSF56672">
    <property type="entry name" value="DNA/RNA polymerases"/>
    <property type="match status" value="1"/>
</dbReference>
<dbReference type="PANTHER" id="PTHR24559">
    <property type="entry name" value="TRANSPOSON TY3-I GAG-POL POLYPROTEIN"/>
    <property type="match status" value="1"/>
</dbReference>
<dbReference type="InterPro" id="IPR043128">
    <property type="entry name" value="Rev_trsase/Diguanyl_cyclase"/>
</dbReference>
<organism evidence="2 3">
    <name type="scientific">Mucuna pruriens</name>
    <name type="common">Velvet bean</name>
    <name type="synonym">Dolichos pruriens</name>
    <dbReference type="NCBI Taxonomy" id="157652"/>
    <lineage>
        <taxon>Eukaryota</taxon>
        <taxon>Viridiplantae</taxon>
        <taxon>Streptophyta</taxon>
        <taxon>Embryophyta</taxon>
        <taxon>Tracheophyta</taxon>
        <taxon>Spermatophyta</taxon>
        <taxon>Magnoliopsida</taxon>
        <taxon>eudicotyledons</taxon>
        <taxon>Gunneridae</taxon>
        <taxon>Pentapetalae</taxon>
        <taxon>rosids</taxon>
        <taxon>fabids</taxon>
        <taxon>Fabales</taxon>
        <taxon>Fabaceae</taxon>
        <taxon>Papilionoideae</taxon>
        <taxon>50 kb inversion clade</taxon>
        <taxon>NPAAA clade</taxon>
        <taxon>indigoferoid/millettioid clade</taxon>
        <taxon>Phaseoleae</taxon>
        <taxon>Mucuna</taxon>
    </lineage>
</organism>
<dbReference type="Pfam" id="PF00078">
    <property type="entry name" value="RVT_1"/>
    <property type="match status" value="1"/>
</dbReference>
<evidence type="ECO:0000259" key="1">
    <source>
        <dbReference type="Pfam" id="PF00078"/>
    </source>
</evidence>
<dbReference type="InterPro" id="IPR043502">
    <property type="entry name" value="DNA/RNA_pol_sf"/>
</dbReference>
<dbReference type="FunFam" id="3.30.70.270:FF:000003">
    <property type="entry name" value="Transposon Ty3-G Gag-Pol polyprotein"/>
    <property type="match status" value="1"/>
</dbReference>
<accession>A0A371HE06</accession>
<proteinExistence type="predicted"/>
<dbReference type="InterPro" id="IPR000477">
    <property type="entry name" value="RT_dom"/>
</dbReference>
<feature type="domain" description="Reverse transcriptase" evidence="1">
    <location>
        <begin position="7"/>
        <end position="94"/>
    </location>
</feature>
<comment type="caution">
    <text evidence="2">The sequence shown here is derived from an EMBL/GenBank/DDBJ whole genome shotgun (WGS) entry which is preliminary data.</text>
</comment>
<gene>
    <name evidence="2" type="primary">Tf2-9</name>
    <name evidence="2" type="ORF">CR513_15723</name>
</gene>
<evidence type="ECO:0000313" key="3">
    <source>
        <dbReference type="Proteomes" id="UP000257109"/>
    </source>
</evidence>
<dbReference type="Gene3D" id="3.30.70.270">
    <property type="match status" value="1"/>
</dbReference>
<protein>
    <submittedName>
        <fullName evidence="2">Tf2-9</fullName>
    </submittedName>
</protein>
<sequence>MAFKTKFGLYEWLVKPFGLTNAPSMFMRLMNHVLRSPIRYCAVVYFDDVLAYSTCVDDHIVHVKDVLQLLKNESLYMNLKKCTFYAKEVVFLGYIPHEGFKEEETPTLEGPMTTGRLKKLQGEVQQKLVTLKVKERPKNDTLCREDHLACFGFAWLVGFVGVKNLIRDPFPLQRNHYADVCSILTFTLPFSAKSID</sequence>